<evidence type="ECO:0000313" key="9">
    <source>
        <dbReference type="Proteomes" id="UP000664417"/>
    </source>
</evidence>
<feature type="transmembrane region" description="Helical" evidence="6">
    <location>
        <begin position="33"/>
        <end position="54"/>
    </location>
</feature>
<feature type="transmembrane region" description="Helical" evidence="6">
    <location>
        <begin position="66"/>
        <end position="84"/>
    </location>
</feature>
<feature type="transmembrane region" description="Helical" evidence="6">
    <location>
        <begin position="371"/>
        <end position="391"/>
    </location>
</feature>
<feature type="compositionally biased region" description="Polar residues" evidence="5">
    <location>
        <begin position="438"/>
        <end position="449"/>
    </location>
</feature>
<name>A0A8J7U0W0_9BACT</name>
<feature type="transmembrane region" description="Helical" evidence="6">
    <location>
        <begin position="201"/>
        <end position="219"/>
    </location>
</feature>
<reference evidence="8" key="1">
    <citation type="submission" date="2021-03" db="EMBL/GenBank/DDBJ databases">
        <authorList>
            <person name="Wang G."/>
        </authorList>
    </citation>
    <scope>NUCLEOTIDE SEQUENCE</scope>
    <source>
        <strain evidence="8">KCTC 12899</strain>
    </source>
</reference>
<dbReference type="Proteomes" id="UP000664417">
    <property type="component" value="Unassembled WGS sequence"/>
</dbReference>
<evidence type="ECO:0000259" key="7">
    <source>
        <dbReference type="Pfam" id="PF04932"/>
    </source>
</evidence>
<keyword evidence="2 6" id="KW-0812">Transmembrane</keyword>
<evidence type="ECO:0000256" key="6">
    <source>
        <dbReference type="SAM" id="Phobius"/>
    </source>
</evidence>
<feature type="domain" description="O-antigen ligase-related" evidence="7">
    <location>
        <begin position="208"/>
        <end position="337"/>
    </location>
</feature>
<evidence type="ECO:0000256" key="2">
    <source>
        <dbReference type="ARBA" id="ARBA00022692"/>
    </source>
</evidence>
<evidence type="ECO:0000256" key="1">
    <source>
        <dbReference type="ARBA" id="ARBA00004141"/>
    </source>
</evidence>
<sequence length="449" mass="49514">MTQSLNQKLIPWMLTFYLGIAPIYWLPAVPMQALFVLKLGLVALSVVLVFMQSLVIRGNIMFPKGLAGPMGWILLVVTAAPGFFQATPAAGFTRFYDSILIFVFSWTFYNLTHNGVNVLKIFWHAGLMITGFASLTLLHALTGLPSWQAPVPSLEPLTLSRVGFHMLSSGWACGIVLFLPLLLAILYAYHAHRFIRSSTTTAAAGVGLFFILFASMFVVSGRTGLLAATVVAMFIALKMVSRTVGLMLSGGIGLAAYQSWERYFNHLRFDRLRSSEMDDISRFSSGRVDGYLEGVRLIMERPFTGHGFDTLDMREYGIIAKDIHNLWLKMAGDAGIFYPIAFSCILATYALKFKRILDLTPEPNARRFYTTFGLIIPCGLIVASLSPTGIFGSFQNNAVFWAAIGYLLAKVDIKEAEAATRRTQTETSTTPEAEKTPNAPQTPITRSPA</sequence>
<evidence type="ECO:0000256" key="5">
    <source>
        <dbReference type="SAM" id="MobiDB-lite"/>
    </source>
</evidence>
<evidence type="ECO:0000313" key="8">
    <source>
        <dbReference type="EMBL" id="MBO1316922.1"/>
    </source>
</evidence>
<evidence type="ECO:0000256" key="4">
    <source>
        <dbReference type="ARBA" id="ARBA00023136"/>
    </source>
</evidence>
<dbReference type="AlphaFoldDB" id="A0A8J7U0W0"/>
<dbReference type="InterPro" id="IPR007016">
    <property type="entry name" value="O-antigen_ligase-rel_domated"/>
</dbReference>
<protein>
    <submittedName>
        <fullName evidence="8">O-antigen ligase family protein</fullName>
    </submittedName>
</protein>
<keyword evidence="9" id="KW-1185">Reference proteome</keyword>
<feature type="transmembrane region" description="Helical" evidence="6">
    <location>
        <begin position="162"/>
        <end position="189"/>
    </location>
</feature>
<dbReference type="PANTHER" id="PTHR37422:SF13">
    <property type="entry name" value="LIPOPOLYSACCHARIDE BIOSYNTHESIS PROTEIN PA4999-RELATED"/>
    <property type="match status" value="1"/>
</dbReference>
<dbReference type="PANTHER" id="PTHR37422">
    <property type="entry name" value="TEICHURONIC ACID BIOSYNTHESIS PROTEIN TUAE"/>
    <property type="match status" value="1"/>
</dbReference>
<keyword evidence="4 6" id="KW-0472">Membrane</keyword>
<gene>
    <name evidence="8" type="ORF">J3U88_00520</name>
</gene>
<keyword evidence="8" id="KW-0436">Ligase</keyword>
<evidence type="ECO:0000256" key="3">
    <source>
        <dbReference type="ARBA" id="ARBA00022989"/>
    </source>
</evidence>
<comment type="subcellular location">
    <subcellularLocation>
        <location evidence="1">Membrane</location>
        <topology evidence="1">Multi-pass membrane protein</topology>
    </subcellularLocation>
</comment>
<feature type="region of interest" description="Disordered" evidence="5">
    <location>
        <begin position="419"/>
        <end position="449"/>
    </location>
</feature>
<organism evidence="8 9">
    <name type="scientific">Acanthopleuribacter pedis</name>
    <dbReference type="NCBI Taxonomy" id="442870"/>
    <lineage>
        <taxon>Bacteria</taxon>
        <taxon>Pseudomonadati</taxon>
        <taxon>Acidobacteriota</taxon>
        <taxon>Holophagae</taxon>
        <taxon>Acanthopleuribacterales</taxon>
        <taxon>Acanthopleuribacteraceae</taxon>
        <taxon>Acanthopleuribacter</taxon>
    </lineage>
</organism>
<proteinExistence type="predicted"/>
<dbReference type="RefSeq" id="WP_207856158.1">
    <property type="nucleotide sequence ID" value="NZ_JAFREP010000001.1"/>
</dbReference>
<comment type="caution">
    <text evidence="8">The sequence shown here is derived from an EMBL/GenBank/DDBJ whole genome shotgun (WGS) entry which is preliminary data.</text>
</comment>
<dbReference type="GO" id="GO:0016874">
    <property type="term" value="F:ligase activity"/>
    <property type="evidence" value="ECO:0007669"/>
    <property type="project" value="UniProtKB-KW"/>
</dbReference>
<dbReference type="Pfam" id="PF04932">
    <property type="entry name" value="Wzy_C"/>
    <property type="match status" value="1"/>
</dbReference>
<dbReference type="InterPro" id="IPR051533">
    <property type="entry name" value="WaaL-like"/>
</dbReference>
<accession>A0A8J7U0W0</accession>
<feature type="transmembrane region" description="Helical" evidence="6">
    <location>
        <begin position="121"/>
        <end position="142"/>
    </location>
</feature>
<keyword evidence="3 6" id="KW-1133">Transmembrane helix</keyword>
<feature type="transmembrane region" description="Helical" evidence="6">
    <location>
        <begin position="331"/>
        <end position="351"/>
    </location>
</feature>
<feature type="transmembrane region" description="Helical" evidence="6">
    <location>
        <begin position="9"/>
        <end position="27"/>
    </location>
</feature>
<dbReference type="EMBL" id="JAFREP010000001">
    <property type="protein sequence ID" value="MBO1316922.1"/>
    <property type="molecule type" value="Genomic_DNA"/>
</dbReference>